<evidence type="ECO:0000313" key="2">
    <source>
        <dbReference type="EMBL" id="KAL3691841.1"/>
    </source>
</evidence>
<keyword evidence="3" id="KW-1185">Reference proteome</keyword>
<evidence type="ECO:0000313" key="3">
    <source>
        <dbReference type="Proteomes" id="UP001633002"/>
    </source>
</evidence>
<feature type="compositionally biased region" description="Basic and acidic residues" evidence="1">
    <location>
        <begin position="15"/>
        <end position="28"/>
    </location>
</feature>
<dbReference type="AlphaFoldDB" id="A0ABD3HP09"/>
<accession>A0ABD3HP09</accession>
<sequence>MKLKRKNGNYCKRKGREEGRIPKEEERRNRKGRTRSRRQRTQTDGRAGEALNPNSSCLCKGVLDGIGVFGITYLLNKQKLSICEPAEGMGCPSKKEWAGQLGQHSSRSTGEGARDKSRAGRRSSRYRRAKKTRARVNKWDTPTHASGSEHSKQNGCSQSSGTFVADVDECLKATAG</sequence>
<organism evidence="2 3">
    <name type="scientific">Riccia sorocarpa</name>
    <dbReference type="NCBI Taxonomy" id="122646"/>
    <lineage>
        <taxon>Eukaryota</taxon>
        <taxon>Viridiplantae</taxon>
        <taxon>Streptophyta</taxon>
        <taxon>Embryophyta</taxon>
        <taxon>Marchantiophyta</taxon>
        <taxon>Marchantiopsida</taxon>
        <taxon>Marchantiidae</taxon>
        <taxon>Marchantiales</taxon>
        <taxon>Ricciaceae</taxon>
        <taxon>Riccia</taxon>
    </lineage>
</organism>
<feature type="region of interest" description="Disordered" evidence="1">
    <location>
        <begin position="93"/>
        <end position="161"/>
    </location>
</feature>
<feature type="compositionally biased region" description="Basic residues" evidence="1">
    <location>
        <begin position="119"/>
        <end position="136"/>
    </location>
</feature>
<dbReference type="Proteomes" id="UP001633002">
    <property type="component" value="Unassembled WGS sequence"/>
</dbReference>
<name>A0ABD3HP09_9MARC</name>
<comment type="caution">
    <text evidence="2">The sequence shown here is derived from an EMBL/GenBank/DDBJ whole genome shotgun (WGS) entry which is preliminary data.</text>
</comment>
<proteinExistence type="predicted"/>
<feature type="compositionally biased region" description="Basic residues" evidence="1">
    <location>
        <begin position="1"/>
        <end position="14"/>
    </location>
</feature>
<feature type="region of interest" description="Disordered" evidence="1">
    <location>
        <begin position="1"/>
        <end position="51"/>
    </location>
</feature>
<dbReference type="EMBL" id="JBJQOH010000003">
    <property type="protein sequence ID" value="KAL3691841.1"/>
    <property type="molecule type" value="Genomic_DNA"/>
</dbReference>
<reference evidence="2 3" key="1">
    <citation type="submission" date="2024-09" db="EMBL/GenBank/DDBJ databases">
        <title>Chromosome-scale assembly of Riccia sorocarpa.</title>
        <authorList>
            <person name="Paukszto L."/>
        </authorList>
    </citation>
    <scope>NUCLEOTIDE SEQUENCE [LARGE SCALE GENOMIC DNA]</scope>
    <source>
        <strain evidence="2">LP-2024</strain>
        <tissue evidence="2">Aerial parts of the thallus</tissue>
    </source>
</reference>
<evidence type="ECO:0000256" key="1">
    <source>
        <dbReference type="SAM" id="MobiDB-lite"/>
    </source>
</evidence>
<gene>
    <name evidence="2" type="ORF">R1sor_005492</name>
</gene>
<feature type="compositionally biased region" description="Basic residues" evidence="1">
    <location>
        <begin position="29"/>
        <end position="40"/>
    </location>
</feature>
<protein>
    <submittedName>
        <fullName evidence="2">Uncharacterized protein</fullName>
    </submittedName>
</protein>